<evidence type="ECO:0000313" key="2">
    <source>
        <dbReference type="EMBL" id="THU81030.1"/>
    </source>
</evidence>
<feature type="region of interest" description="Disordered" evidence="1">
    <location>
        <begin position="100"/>
        <end position="141"/>
    </location>
</feature>
<protein>
    <submittedName>
        <fullName evidence="2">Uncharacterized protein</fullName>
    </submittedName>
</protein>
<dbReference type="EMBL" id="ML179847">
    <property type="protein sequence ID" value="THU81030.1"/>
    <property type="molecule type" value="Genomic_DNA"/>
</dbReference>
<gene>
    <name evidence="2" type="ORF">K435DRAFT_694370</name>
</gene>
<dbReference type="AlphaFoldDB" id="A0A4S8KYJ3"/>
<feature type="non-terminal residue" evidence="2">
    <location>
        <position position="254"/>
    </location>
</feature>
<accession>A0A4S8KYJ3</accession>
<organism evidence="2 3">
    <name type="scientific">Dendrothele bispora (strain CBS 962.96)</name>
    <dbReference type="NCBI Taxonomy" id="1314807"/>
    <lineage>
        <taxon>Eukaryota</taxon>
        <taxon>Fungi</taxon>
        <taxon>Dikarya</taxon>
        <taxon>Basidiomycota</taxon>
        <taxon>Agaricomycotina</taxon>
        <taxon>Agaricomycetes</taxon>
        <taxon>Agaricomycetidae</taxon>
        <taxon>Agaricales</taxon>
        <taxon>Agaricales incertae sedis</taxon>
        <taxon>Dendrothele</taxon>
    </lineage>
</organism>
<name>A0A4S8KYJ3_DENBC</name>
<evidence type="ECO:0000256" key="1">
    <source>
        <dbReference type="SAM" id="MobiDB-lite"/>
    </source>
</evidence>
<feature type="compositionally biased region" description="Acidic residues" evidence="1">
    <location>
        <begin position="101"/>
        <end position="112"/>
    </location>
</feature>
<reference evidence="2 3" key="1">
    <citation type="journal article" date="2019" name="Nat. Ecol. Evol.">
        <title>Megaphylogeny resolves global patterns of mushroom evolution.</title>
        <authorList>
            <person name="Varga T."/>
            <person name="Krizsan K."/>
            <person name="Foldi C."/>
            <person name="Dima B."/>
            <person name="Sanchez-Garcia M."/>
            <person name="Sanchez-Ramirez S."/>
            <person name="Szollosi G.J."/>
            <person name="Szarkandi J.G."/>
            <person name="Papp V."/>
            <person name="Albert L."/>
            <person name="Andreopoulos W."/>
            <person name="Angelini C."/>
            <person name="Antonin V."/>
            <person name="Barry K.W."/>
            <person name="Bougher N.L."/>
            <person name="Buchanan P."/>
            <person name="Buyck B."/>
            <person name="Bense V."/>
            <person name="Catcheside P."/>
            <person name="Chovatia M."/>
            <person name="Cooper J."/>
            <person name="Damon W."/>
            <person name="Desjardin D."/>
            <person name="Finy P."/>
            <person name="Geml J."/>
            <person name="Haridas S."/>
            <person name="Hughes K."/>
            <person name="Justo A."/>
            <person name="Karasinski D."/>
            <person name="Kautmanova I."/>
            <person name="Kiss B."/>
            <person name="Kocsube S."/>
            <person name="Kotiranta H."/>
            <person name="LaButti K.M."/>
            <person name="Lechner B.E."/>
            <person name="Liimatainen K."/>
            <person name="Lipzen A."/>
            <person name="Lukacs Z."/>
            <person name="Mihaltcheva S."/>
            <person name="Morgado L.N."/>
            <person name="Niskanen T."/>
            <person name="Noordeloos M.E."/>
            <person name="Ohm R.A."/>
            <person name="Ortiz-Santana B."/>
            <person name="Ovrebo C."/>
            <person name="Racz N."/>
            <person name="Riley R."/>
            <person name="Savchenko A."/>
            <person name="Shiryaev A."/>
            <person name="Soop K."/>
            <person name="Spirin V."/>
            <person name="Szebenyi C."/>
            <person name="Tomsovsky M."/>
            <person name="Tulloss R.E."/>
            <person name="Uehling J."/>
            <person name="Grigoriev I.V."/>
            <person name="Vagvolgyi C."/>
            <person name="Papp T."/>
            <person name="Martin F.M."/>
            <person name="Miettinen O."/>
            <person name="Hibbett D.S."/>
            <person name="Nagy L.G."/>
        </authorList>
    </citation>
    <scope>NUCLEOTIDE SEQUENCE [LARGE SCALE GENOMIC DNA]</scope>
    <source>
        <strain evidence="2 3">CBS 962.96</strain>
    </source>
</reference>
<keyword evidence="3" id="KW-1185">Reference proteome</keyword>
<dbReference type="Proteomes" id="UP000297245">
    <property type="component" value="Unassembled WGS sequence"/>
</dbReference>
<dbReference type="OrthoDB" id="3259294at2759"/>
<proteinExistence type="predicted"/>
<evidence type="ECO:0000313" key="3">
    <source>
        <dbReference type="Proteomes" id="UP000297245"/>
    </source>
</evidence>
<sequence length="254" mass="30079">MYLLDNPDHYTSHQFKSFHWSSFVTEAQKAWDSEQIHDDNKVVLIKKNGRIFGLSRVYDYIYRPSELENMSLYNWVRRCERVKVSINKDKCKKDTNLIIDNEVEQDDSELDYDSDRQNDESESENEEFPTYNESTDGIPPPMAKKNLPENTYPFIYGHPLADSHAIALSTENDKVVPNFIGPGLPRRDKGDHEYYCLTMLVFFKPWRSGKDLKKLNETWDQSFLEFQFDERSIQVMNNFNFKYECLDSRDDFNA</sequence>